<protein>
    <submittedName>
        <fullName evidence="1">Uncharacterized protein</fullName>
    </submittedName>
</protein>
<dbReference type="EMBL" id="AKBN01000585">
    <property type="protein sequence ID" value="KFA02246.1"/>
    <property type="molecule type" value="Genomic_DNA"/>
</dbReference>
<reference evidence="1" key="1">
    <citation type="submission" date="2012-05" db="EMBL/GenBank/DDBJ databases">
        <authorList>
            <person name="Studholme D.J."/>
            <person name="Wasukira A."/>
            <person name="Grant M."/>
        </authorList>
    </citation>
    <scope>NUCLEOTIDE SEQUENCE [LARGE SCALE GENOMIC DNA]</scope>
    <source>
        <strain evidence="1">NCPPB 890</strain>
    </source>
</reference>
<accession>A0A836P337</accession>
<organism evidence="1">
    <name type="scientific">Xanthomonas vasicola pv. vasculorum NCPPB 890</name>
    <dbReference type="NCBI Taxonomy" id="1184265"/>
    <lineage>
        <taxon>Bacteria</taxon>
        <taxon>Pseudomonadati</taxon>
        <taxon>Pseudomonadota</taxon>
        <taxon>Gammaproteobacteria</taxon>
        <taxon>Lysobacterales</taxon>
        <taxon>Lysobacteraceae</taxon>
        <taxon>Xanthomonas</taxon>
    </lineage>
</organism>
<name>A0A836P337_XANVA</name>
<gene>
    <name evidence="1" type="ORF">A11K_0110750</name>
</gene>
<evidence type="ECO:0000313" key="1">
    <source>
        <dbReference type="EMBL" id="KFA02246.1"/>
    </source>
</evidence>
<sequence length="60" mass="6840">MTSGGREFLKWLAAIFMTGDHALKILVFGYVQCPARSYIIYRLRAFPTSFRPVLLLQSMG</sequence>
<proteinExistence type="predicted"/>
<dbReference type="AlphaFoldDB" id="A0A836P337"/>
<comment type="caution">
    <text evidence="1">The sequence shown here is derived from an EMBL/GenBank/DDBJ whole genome shotgun (WGS) entry which is preliminary data.</text>
</comment>